<feature type="chain" id="PRO_5012725270" evidence="1">
    <location>
        <begin position="20"/>
        <end position="537"/>
    </location>
</feature>
<proteinExistence type="predicted"/>
<evidence type="ECO:0000313" key="2">
    <source>
        <dbReference type="EMBL" id="SHE37401.1"/>
    </source>
</evidence>
<dbReference type="RefSeq" id="WP_082141841.1">
    <property type="nucleotide sequence ID" value="NZ_BBXL01000001.1"/>
</dbReference>
<keyword evidence="3" id="KW-1185">Reference proteome</keyword>
<accession>A0A1M4SYY8</accession>
<dbReference type="EMBL" id="FQUC01000001">
    <property type="protein sequence ID" value="SHE37401.1"/>
    <property type="molecule type" value="Genomic_DNA"/>
</dbReference>
<keyword evidence="1" id="KW-0732">Signal</keyword>
<dbReference type="InterPro" id="IPR032774">
    <property type="entry name" value="WG_beta_rep"/>
</dbReference>
<evidence type="ECO:0000313" key="3">
    <source>
        <dbReference type="Proteomes" id="UP000184480"/>
    </source>
</evidence>
<sequence length="537" mass="61619">MRLLLSLLFVLGIFTPNNAQITSVTYKTGIADSNGKILIPMSNDTAFTFIDPNNSKMLRIFVGDKVGVIDIDGRSIIPLEYESIYNFFYDRTLAKKNGKWGIIDKQGNVIQPFEFENIRFHSKELAFASLNGKYGTIDTKGDIKTPFIYDKIIVEDTFLYSLAPHFPQYAVFKDYRAGAIDSTGRLIVPCKYDNIGTYDGLYTSVEDDGKWGYVDTLGNIAVPFVFDKVYPFVNDIAVVGIDDKYGLIDRKGKLVTPCKYKYIDDNQHGCMEAYNDTDDEYILINKKGKEIRPRFKEINNYKNGLYAVHKAEVLDENGNELYAIVNAQGKMVQPFQYTDVSNNFEDGVLILKKNNLYGGINTEGKEVIPFIYNETWDNQFTHEVLRVVREDKVGLIDTSGRELLPCRFDDIDFANYSKITFTEEEVYGVFDTEQKKILFTSSEYERIRVNYDNIISAQKDNKWALISADNRILTPFIFDYLAYVYNENFIEVVQEQKRGLVDSTGRSILPCIYDQIEVSKDGEIIIVKNVKERKEIR</sequence>
<dbReference type="OrthoDB" id="5464673at2"/>
<feature type="signal peptide" evidence="1">
    <location>
        <begin position="1"/>
        <end position="19"/>
    </location>
</feature>
<dbReference type="PANTHER" id="PTHR37841">
    <property type="entry name" value="GLR2918 PROTEIN"/>
    <property type="match status" value="1"/>
</dbReference>
<dbReference type="AlphaFoldDB" id="A0A1M4SYY8"/>
<dbReference type="Proteomes" id="UP000184480">
    <property type="component" value="Unassembled WGS sequence"/>
</dbReference>
<protein>
    <submittedName>
        <fullName evidence="2">WG containing repeat-containing protein</fullName>
    </submittedName>
</protein>
<gene>
    <name evidence="2" type="ORF">SAMN05444362_101188</name>
</gene>
<reference evidence="3" key="1">
    <citation type="submission" date="2016-11" db="EMBL/GenBank/DDBJ databases">
        <authorList>
            <person name="Varghese N."/>
            <person name="Submissions S."/>
        </authorList>
    </citation>
    <scope>NUCLEOTIDE SEQUENCE [LARGE SCALE GENOMIC DNA]</scope>
    <source>
        <strain evidence="3">DSM 27370</strain>
    </source>
</reference>
<evidence type="ECO:0000256" key="1">
    <source>
        <dbReference type="SAM" id="SignalP"/>
    </source>
</evidence>
<dbReference type="STRING" id="1346286.SAMN05444362_101188"/>
<name>A0A1M4SYY8_9BACT</name>
<organism evidence="2 3">
    <name type="scientific">Dysgonomonas macrotermitis</name>
    <dbReference type="NCBI Taxonomy" id="1346286"/>
    <lineage>
        <taxon>Bacteria</taxon>
        <taxon>Pseudomonadati</taxon>
        <taxon>Bacteroidota</taxon>
        <taxon>Bacteroidia</taxon>
        <taxon>Bacteroidales</taxon>
        <taxon>Dysgonomonadaceae</taxon>
        <taxon>Dysgonomonas</taxon>
    </lineage>
</organism>
<dbReference type="Pfam" id="PF14903">
    <property type="entry name" value="WG_beta_rep"/>
    <property type="match status" value="8"/>
</dbReference>
<dbReference type="PANTHER" id="PTHR37841:SF1">
    <property type="entry name" value="DUF3298 DOMAIN-CONTAINING PROTEIN"/>
    <property type="match status" value="1"/>
</dbReference>